<feature type="transmembrane region" description="Helical" evidence="1">
    <location>
        <begin position="76"/>
        <end position="92"/>
    </location>
</feature>
<evidence type="ECO:0000313" key="2">
    <source>
        <dbReference type="EMBL" id="GAA5494504.1"/>
    </source>
</evidence>
<dbReference type="EMBL" id="BAABRL010000002">
    <property type="protein sequence ID" value="GAA5494504.1"/>
    <property type="molecule type" value="Genomic_DNA"/>
</dbReference>
<evidence type="ECO:0000313" key="3">
    <source>
        <dbReference type="Proteomes" id="UP001424741"/>
    </source>
</evidence>
<accession>A0ABP9UVK8</accession>
<keyword evidence="1" id="KW-0472">Membrane</keyword>
<name>A0ABP9UVK8_9BACT</name>
<sequence length="236" mass="26098">MPLAFLDQFFSSSPNNPSVANIIVAVLVSLLLNLALAALYQSTYRGKKYSQDFVHTLVIIGTVVTIIILIVRGEGGGQIAFGMFAAFSIIRFRRNLTQARDLAFVFMSMATGLSMGALPLERLWLVAVVMGIVSAAVYLLAKKDLFAPKRISHSLRVRITNDIHYDEAFNPILDEFADEAELRSVESVQAGMMTELVYGVTLKETTQLADFMEHMQVASGNNRVLLTTIRGNNLEY</sequence>
<reference evidence="2 3" key="1">
    <citation type="submission" date="2024-02" db="EMBL/GenBank/DDBJ databases">
        <title>Rubritalea halochordaticola NBRC 107102.</title>
        <authorList>
            <person name="Ichikawa N."/>
            <person name="Katano-Makiyama Y."/>
            <person name="Hidaka K."/>
        </authorList>
    </citation>
    <scope>NUCLEOTIDE SEQUENCE [LARGE SCALE GENOMIC DNA]</scope>
    <source>
        <strain evidence="2 3">NBRC 107102</strain>
    </source>
</reference>
<evidence type="ECO:0000256" key="1">
    <source>
        <dbReference type="SAM" id="Phobius"/>
    </source>
</evidence>
<dbReference type="Pfam" id="PF16316">
    <property type="entry name" value="DUF4956"/>
    <property type="match status" value="1"/>
</dbReference>
<gene>
    <name evidence="2" type="ORF">Rhal01_00666</name>
</gene>
<proteinExistence type="predicted"/>
<feature type="transmembrane region" description="Helical" evidence="1">
    <location>
        <begin position="99"/>
        <end position="117"/>
    </location>
</feature>
<keyword evidence="3" id="KW-1185">Reference proteome</keyword>
<feature type="transmembrane region" description="Helical" evidence="1">
    <location>
        <begin position="52"/>
        <end position="70"/>
    </location>
</feature>
<dbReference type="InterPro" id="IPR032531">
    <property type="entry name" value="DUF4956"/>
</dbReference>
<organism evidence="2 3">
    <name type="scientific">Rubritalea halochordaticola</name>
    <dbReference type="NCBI Taxonomy" id="714537"/>
    <lineage>
        <taxon>Bacteria</taxon>
        <taxon>Pseudomonadati</taxon>
        <taxon>Verrucomicrobiota</taxon>
        <taxon>Verrucomicrobiia</taxon>
        <taxon>Verrucomicrobiales</taxon>
        <taxon>Rubritaleaceae</taxon>
        <taxon>Rubritalea</taxon>
    </lineage>
</organism>
<protein>
    <recommendedName>
        <fullName evidence="4">DUF4956 domain-containing protein</fullName>
    </recommendedName>
</protein>
<evidence type="ECO:0008006" key="4">
    <source>
        <dbReference type="Google" id="ProtNLM"/>
    </source>
</evidence>
<feature type="transmembrane region" description="Helical" evidence="1">
    <location>
        <begin position="20"/>
        <end position="40"/>
    </location>
</feature>
<feature type="transmembrane region" description="Helical" evidence="1">
    <location>
        <begin position="123"/>
        <end position="141"/>
    </location>
</feature>
<keyword evidence="1" id="KW-1133">Transmembrane helix</keyword>
<keyword evidence="1" id="KW-0812">Transmembrane</keyword>
<comment type="caution">
    <text evidence="2">The sequence shown here is derived from an EMBL/GenBank/DDBJ whole genome shotgun (WGS) entry which is preliminary data.</text>
</comment>
<dbReference type="Proteomes" id="UP001424741">
    <property type="component" value="Unassembled WGS sequence"/>
</dbReference>